<comment type="caution">
    <text evidence="2">The sequence shown here is derived from an EMBL/GenBank/DDBJ whole genome shotgun (WGS) entry which is preliminary data.</text>
</comment>
<dbReference type="AlphaFoldDB" id="A0A087DRK1"/>
<protein>
    <submittedName>
        <fullName evidence="2">Uncharacterized protein</fullName>
    </submittedName>
</protein>
<feature type="region of interest" description="Disordered" evidence="1">
    <location>
        <begin position="1"/>
        <end position="28"/>
    </location>
</feature>
<evidence type="ECO:0000313" key="3">
    <source>
        <dbReference type="Proteomes" id="UP000029091"/>
    </source>
</evidence>
<reference evidence="2 3" key="1">
    <citation type="submission" date="2014-03" db="EMBL/GenBank/DDBJ databases">
        <title>Genomics of Bifidobacteria.</title>
        <authorList>
            <person name="Ventura M."/>
            <person name="Milani C."/>
            <person name="Lugli G.A."/>
        </authorList>
    </citation>
    <scope>NUCLEOTIDE SEQUENCE [LARGE SCALE GENOMIC DNA]</scope>
    <source>
        <strain evidence="3">JCM 15918</strain>
    </source>
</reference>
<dbReference type="RefSeq" id="WP_033499824.1">
    <property type="nucleotide sequence ID" value="NZ_JDUX01000005.1"/>
</dbReference>
<evidence type="ECO:0000256" key="1">
    <source>
        <dbReference type="SAM" id="MobiDB-lite"/>
    </source>
</evidence>
<feature type="compositionally biased region" description="Basic and acidic residues" evidence="1">
    <location>
        <begin position="15"/>
        <end position="28"/>
    </location>
</feature>
<accession>A0A087DRK1</accession>
<organism evidence="2 3">
    <name type="scientific">Bifidobacterium adolescentis JCM 15918</name>
    <dbReference type="NCBI Taxonomy" id="1437612"/>
    <lineage>
        <taxon>Bacteria</taxon>
        <taxon>Bacillati</taxon>
        <taxon>Actinomycetota</taxon>
        <taxon>Actinomycetes</taxon>
        <taxon>Bifidobacteriales</taxon>
        <taxon>Bifidobacteriaceae</taxon>
        <taxon>Bifidobacterium</taxon>
    </lineage>
</organism>
<dbReference type="Proteomes" id="UP000029091">
    <property type="component" value="Unassembled WGS sequence"/>
</dbReference>
<sequence>MSHSTGITVTLDPQGKTKEQKEQELSKRVADCKDKDAATVIAGLDADKLTGTIKTSSNDPADMADTIRGSIAQGTAYIVTDAIVDNGKIDLVVDTVAHHNRELASQQIPAMCEAAGKQAHPYGFKVPLFSDNSGVVFSDDTN</sequence>
<dbReference type="EMBL" id="JGZQ01000003">
    <property type="protein sequence ID" value="KFI98151.1"/>
    <property type="molecule type" value="Genomic_DNA"/>
</dbReference>
<evidence type="ECO:0000313" key="2">
    <source>
        <dbReference type="EMBL" id="KFI98151.1"/>
    </source>
</evidence>
<gene>
    <name evidence="2" type="ORF">BSTER_0723</name>
</gene>
<proteinExistence type="predicted"/>
<name>A0A087DRK1_BIFAD</name>